<dbReference type="EMBL" id="PRLB01000002">
    <property type="protein sequence ID" value="RAW55175.1"/>
    <property type="molecule type" value="Genomic_DNA"/>
</dbReference>
<organism evidence="1 2">
    <name type="scientific">Faecalibacterium prausnitzii</name>
    <dbReference type="NCBI Taxonomy" id="853"/>
    <lineage>
        <taxon>Bacteria</taxon>
        <taxon>Bacillati</taxon>
        <taxon>Bacillota</taxon>
        <taxon>Clostridia</taxon>
        <taxon>Eubacteriales</taxon>
        <taxon>Oscillospiraceae</taxon>
        <taxon>Faecalibacterium</taxon>
    </lineage>
</organism>
<evidence type="ECO:0000313" key="1">
    <source>
        <dbReference type="EMBL" id="RAW55175.1"/>
    </source>
</evidence>
<sequence length="65" mass="7532">MMSTSLSRPEAVPPGVGIEKYFLIKYTKTDKSPSTEERLRLAKKQKCYKKKRLPRFCTAALKIRI</sequence>
<dbReference type="AlphaFoldDB" id="A0A329U185"/>
<protein>
    <submittedName>
        <fullName evidence="1">Uncharacterized protein</fullName>
    </submittedName>
</protein>
<proteinExistence type="predicted"/>
<accession>A0A329U185</accession>
<gene>
    <name evidence="1" type="ORF">C4N26_04235</name>
</gene>
<comment type="caution">
    <text evidence="1">The sequence shown here is derived from an EMBL/GenBank/DDBJ whole genome shotgun (WGS) entry which is preliminary data.</text>
</comment>
<name>A0A329U185_9FIRM</name>
<evidence type="ECO:0000313" key="2">
    <source>
        <dbReference type="Proteomes" id="UP000251144"/>
    </source>
</evidence>
<reference evidence="1 2" key="1">
    <citation type="submission" date="2018-02" db="EMBL/GenBank/DDBJ databases">
        <title>Complete genome sequencing of Faecalibacterium prausnitzii strains isolated from the human gut.</title>
        <authorList>
            <person name="Fitzgerald B.C."/>
            <person name="Shkoporov A.N."/>
            <person name="Ross P.R."/>
            <person name="Hill C."/>
        </authorList>
    </citation>
    <scope>NUCLEOTIDE SEQUENCE [LARGE SCALE GENOMIC DNA]</scope>
    <source>
        <strain evidence="1 2">APC942/32-1</strain>
    </source>
</reference>
<dbReference type="Proteomes" id="UP000251144">
    <property type="component" value="Unassembled WGS sequence"/>
</dbReference>